<evidence type="ECO:0000256" key="2">
    <source>
        <dbReference type="ARBA" id="ARBA00022679"/>
    </source>
</evidence>
<dbReference type="AlphaFoldDB" id="A0A1H7ZQ78"/>
<dbReference type="Pfam" id="PF22673">
    <property type="entry name" value="MCP-like_PDC_1"/>
    <property type="match status" value="1"/>
</dbReference>
<dbReference type="InterPro" id="IPR029151">
    <property type="entry name" value="Sensor-like_sf"/>
</dbReference>
<dbReference type="RefSeq" id="WP_093884313.1">
    <property type="nucleotide sequence ID" value="NZ_FOBS01000026.1"/>
</dbReference>
<dbReference type="InterPro" id="IPR013785">
    <property type="entry name" value="Aldolase_TIM"/>
</dbReference>
<dbReference type="CDD" id="cd07947">
    <property type="entry name" value="DRE_TIM_Re_CS"/>
    <property type="match status" value="1"/>
</dbReference>
<comment type="similarity">
    <text evidence="1">Belongs to the alpha-IPM synthase/homocitrate synthase family.</text>
</comment>
<dbReference type="SUPFAM" id="SSF51569">
    <property type="entry name" value="Aldolase"/>
    <property type="match status" value="1"/>
</dbReference>
<dbReference type="EMBL" id="FOBS01000026">
    <property type="protein sequence ID" value="SEM60555.1"/>
    <property type="molecule type" value="Genomic_DNA"/>
</dbReference>
<dbReference type="PROSITE" id="PS50991">
    <property type="entry name" value="PYR_CT"/>
    <property type="match status" value="1"/>
</dbReference>
<dbReference type="Pfam" id="PF00682">
    <property type="entry name" value="HMGL-like"/>
    <property type="match status" value="1"/>
</dbReference>
<dbReference type="OrthoDB" id="9804858at2"/>
<dbReference type="STRING" id="43775.SAMN04489760_1265"/>
<keyword evidence="2" id="KW-0808">Transferase</keyword>
<dbReference type="InterPro" id="IPR000891">
    <property type="entry name" value="PYR_CT"/>
</dbReference>
<dbReference type="CDD" id="cd18773">
    <property type="entry name" value="PDC1_HK_sensor"/>
    <property type="match status" value="1"/>
</dbReference>
<dbReference type="GO" id="GO:0016740">
    <property type="term" value="F:transferase activity"/>
    <property type="evidence" value="ECO:0007669"/>
    <property type="project" value="UniProtKB-KW"/>
</dbReference>
<dbReference type="PANTHER" id="PTHR42880">
    <property type="entry name" value="HOMOCITRATE SYNTHASE"/>
    <property type="match status" value="1"/>
</dbReference>
<feature type="domain" description="Pyruvate carboxyltransferase" evidence="3">
    <location>
        <begin position="59"/>
        <end position="329"/>
    </location>
</feature>
<evidence type="ECO:0000313" key="4">
    <source>
        <dbReference type="EMBL" id="SEM60555.1"/>
    </source>
</evidence>
<dbReference type="PANTHER" id="PTHR42880:SF1">
    <property type="entry name" value="ISOPROPYLMALATE_HOMOCITRATE_CITRAMALATE SYNTHASE FAMILY PROTEIN"/>
    <property type="match status" value="1"/>
</dbReference>
<evidence type="ECO:0000259" key="3">
    <source>
        <dbReference type="PROSITE" id="PS50991"/>
    </source>
</evidence>
<name>A0A1H7ZQ78_9BACT</name>
<protein>
    <submittedName>
        <fullName evidence="4">Isopropylmalate/homocitrate/citramalate synthases</fullName>
    </submittedName>
</protein>
<accession>A0A1H7ZQ78</accession>
<proteinExistence type="inferred from homology"/>
<reference evidence="4 5" key="1">
    <citation type="submission" date="2016-10" db="EMBL/GenBank/DDBJ databases">
        <authorList>
            <person name="de Groot N.N."/>
        </authorList>
    </citation>
    <scope>NUCLEOTIDE SEQUENCE [LARGE SCALE GENOMIC DNA]</scope>
    <source>
        <strain evidence="4 5">DSM 8423</strain>
    </source>
</reference>
<sequence length="629" mass="71807">MAKWNPQKRVLNHEHTRFWRCELRDVEEPNLQKEVFPYDEVSRIDFDHRILPLQPAEEIFITDTTFRDGQQARPPYTVQQIVDLFTMMSRLGGENGIIRQTEFFLYSKKDKEAVRRCQDLGLPFPEITGWIRAAMEDIPLVKEAGLRETGILTSVSDYHIFLKLNKKRSEALNGYLEIVKAILDAGIKPRCHFEDITRADIYGFCIPFAIELMKLREESGIDIKIRLCDTLGYGVTYPGTSLPRSVDKMVRAFIEDADVPGHLLEWHGHNDFHKALINATTAWLYGCSAANSTLLGLGERTGNPPIEGLIMEYIGLMGTANGIDTTVITDIAQYFKNKIDFKIPANMPFVGIDFNVTRAGVHADGLIKNEEIYNIFDTTKILKRPIVPMIADKSGKAGIAYWINSHFGLTGANAIDKRHPGISRINKWINEEYEDGRMTTISSEEMEAKVRKYLPELFMSDLERIKFQAAEAATAVLRKIVNDPALRTMKPELQEPVMQRFIEEYPSIQFAYVVDMNGKKTTRNITNIADRAKYENYGVGTDQSDREWFIEPMRKGKLHVTDFYISKMTGALCFTVSEPITDDNDEMVGIFGVDLKVEDLVKEPEYIAEATQIALKAEYDAKYKSDRWM</sequence>
<keyword evidence="5" id="KW-1185">Reference proteome</keyword>
<dbReference type="Gene3D" id="3.20.20.70">
    <property type="entry name" value="Aldolase class I"/>
    <property type="match status" value="1"/>
</dbReference>
<gene>
    <name evidence="4" type="ORF">SAMN04489760_1265</name>
</gene>
<dbReference type="Proteomes" id="UP000198744">
    <property type="component" value="Unassembled WGS sequence"/>
</dbReference>
<evidence type="ECO:0000313" key="5">
    <source>
        <dbReference type="Proteomes" id="UP000198744"/>
    </source>
</evidence>
<evidence type="ECO:0000256" key="1">
    <source>
        <dbReference type="ARBA" id="ARBA00006154"/>
    </source>
</evidence>
<dbReference type="Gene3D" id="3.30.450.20">
    <property type="entry name" value="PAS domain"/>
    <property type="match status" value="1"/>
</dbReference>
<organism evidence="4 5">
    <name type="scientific">Syntrophus gentianae</name>
    <dbReference type="NCBI Taxonomy" id="43775"/>
    <lineage>
        <taxon>Bacteria</taxon>
        <taxon>Pseudomonadati</taxon>
        <taxon>Thermodesulfobacteriota</taxon>
        <taxon>Syntrophia</taxon>
        <taxon>Syntrophales</taxon>
        <taxon>Syntrophaceae</taxon>
        <taxon>Syntrophus</taxon>
    </lineage>
</organism>
<dbReference type="SUPFAM" id="SSF103190">
    <property type="entry name" value="Sensory domain-like"/>
    <property type="match status" value="1"/>
</dbReference>